<sequence>MTAAHNPGHAGDDNAAPAPRLPLPGALAPPPERRAAIWDAPVHRTALCAADPLVWLLGAHGGAAVSTLTASLAWAGETGGAWPSGGHGDSPLVAVVARTHVRGLRAAHDRAMEYRAALTPPGVHLLGLILVVDTDRRPGTDLTREITRVSSVFDNVWRLGWIEPWRHLLPEELPAWAPTSELPSDRRAAADVRRVPVPPVRALHDSLLTAAAAALRNPQ</sequence>
<reference evidence="2 3" key="1">
    <citation type="submission" date="2016-10" db="EMBL/GenBank/DDBJ databases">
        <authorList>
            <person name="de Groot N.N."/>
        </authorList>
    </citation>
    <scope>NUCLEOTIDE SEQUENCE [LARGE SCALE GENOMIC DNA]</scope>
    <source>
        <strain evidence="2 3">DSM 44908</strain>
    </source>
</reference>
<accession>A0A1I0T0S2</accession>
<feature type="region of interest" description="Disordered" evidence="1">
    <location>
        <begin position="1"/>
        <end position="28"/>
    </location>
</feature>
<dbReference type="OrthoDB" id="4549550at2"/>
<dbReference type="EMBL" id="FOJN01000003">
    <property type="protein sequence ID" value="SFA45369.1"/>
    <property type="molecule type" value="Genomic_DNA"/>
</dbReference>
<dbReference type="Proteomes" id="UP000182054">
    <property type="component" value="Unassembled WGS sequence"/>
</dbReference>
<feature type="compositionally biased region" description="Pro residues" evidence="1">
    <location>
        <begin position="19"/>
        <end position="28"/>
    </location>
</feature>
<evidence type="ECO:0000256" key="1">
    <source>
        <dbReference type="SAM" id="MobiDB-lite"/>
    </source>
</evidence>
<evidence type="ECO:0000313" key="2">
    <source>
        <dbReference type="EMBL" id="SFA45369.1"/>
    </source>
</evidence>
<evidence type="ECO:0000313" key="3">
    <source>
        <dbReference type="Proteomes" id="UP000182054"/>
    </source>
</evidence>
<organism evidence="2 3">
    <name type="scientific">Rhodococcoides kroppenstedtii</name>
    <dbReference type="NCBI Taxonomy" id="293050"/>
    <lineage>
        <taxon>Bacteria</taxon>
        <taxon>Bacillati</taxon>
        <taxon>Actinomycetota</taxon>
        <taxon>Actinomycetes</taxon>
        <taxon>Mycobacteriales</taxon>
        <taxon>Nocardiaceae</taxon>
        <taxon>Rhodococcoides</taxon>
    </lineage>
</organism>
<dbReference type="RefSeq" id="WP_074921916.1">
    <property type="nucleotide sequence ID" value="NZ_FOJN01000003.1"/>
</dbReference>
<proteinExistence type="predicted"/>
<dbReference type="GeneID" id="85485106"/>
<dbReference type="AlphaFoldDB" id="A0A1I0T0S2"/>
<name>A0A1I0T0S2_9NOCA</name>
<gene>
    <name evidence="2" type="ORF">SAMN05444374_103261</name>
</gene>
<protein>
    <submittedName>
        <fullName evidence="2">Uncharacterized protein</fullName>
    </submittedName>
</protein>